<reference evidence="10 11" key="1">
    <citation type="submission" date="2016-12" db="EMBL/GenBank/DDBJ databases">
        <authorList>
            <person name="Gulvik C.A."/>
        </authorList>
    </citation>
    <scope>NUCLEOTIDE SEQUENCE [LARGE SCALE GENOMIC DNA]</scope>
    <source>
        <strain evidence="9 11">12-5202</strain>
        <strain evidence="8 10">12-5291</strain>
    </source>
</reference>
<accession>A0AB36JSW4</accession>
<comment type="pathway">
    <text evidence="3 7">Amino-sugar metabolism; N-acetylneuraminate degradation; D-fructose 6-phosphate from N-acetylneuraminate: step 3/5.</text>
</comment>
<proteinExistence type="inferred from homology"/>
<dbReference type="InterPro" id="IPR013785">
    <property type="entry name" value="Aldolase_TIM"/>
</dbReference>
<dbReference type="GO" id="GO:0005829">
    <property type="term" value="C:cytosol"/>
    <property type="evidence" value="ECO:0007669"/>
    <property type="project" value="TreeGrafter"/>
</dbReference>
<keyword evidence="6 7" id="KW-0119">Carbohydrate metabolism</keyword>
<evidence type="ECO:0000313" key="8">
    <source>
        <dbReference type="EMBL" id="ONK28934.1"/>
    </source>
</evidence>
<dbReference type="RefSeq" id="WP_076995179.1">
    <property type="nucleotide sequence ID" value="NZ_MSPR01000001.1"/>
</dbReference>
<evidence type="ECO:0000256" key="5">
    <source>
        <dbReference type="ARBA" id="ARBA00023235"/>
    </source>
</evidence>
<sequence length="235" mass="25334">MASLSKDELIAQIKDGIIVSCQALPHEPLYTEEGGVMPLLAKAAEAGGAVGIRANSVRDIEEIKQVTDLPIIGIIKRDYPPQEPFITATMKEVDELAALDIAVIALDCTKRERYDGLGIADFIAQVKAKYPDQLLMADISTYEEGLTAVEAGVDFVGTTLSGYTSYSRQADGPDLELIQQLCEAGVDVIAEGKIYFPEEAKIIHDFGVRGIVVGGAITRPKEITQRFVAAVNPIK</sequence>
<dbReference type="GO" id="GO:0005975">
    <property type="term" value="P:carbohydrate metabolic process"/>
    <property type="evidence" value="ECO:0007669"/>
    <property type="project" value="UniProtKB-UniRule"/>
</dbReference>
<dbReference type="NCBIfam" id="NF002231">
    <property type="entry name" value="PRK01130.1"/>
    <property type="match status" value="1"/>
</dbReference>
<dbReference type="Pfam" id="PF04131">
    <property type="entry name" value="NanE"/>
    <property type="match status" value="1"/>
</dbReference>
<keyword evidence="11" id="KW-1185">Reference proteome</keyword>
<name>A0AB36JSW4_9STRE</name>
<dbReference type="PANTHER" id="PTHR36204:SF1">
    <property type="entry name" value="N-ACETYLMANNOSAMINE-6-PHOSPHATE 2-EPIMERASE-RELATED"/>
    <property type="match status" value="1"/>
</dbReference>
<dbReference type="InterPro" id="IPR007260">
    <property type="entry name" value="NanE"/>
</dbReference>
<evidence type="ECO:0000256" key="6">
    <source>
        <dbReference type="ARBA" id="ARBA00023277"/>
    </source>
</evidence>
<dbReference type="Proteomes" id="UP000188946">
    <property type="component" value="Unassembled WGS sequence"/>
</dbReference>
<evidence type="ECO:0000256" key="3">
    <source>
        <dbReference type="ARBA" id="ARBA00005081"/>
    </source>
</evidence>
<evidence type="ECO:0000256" key="1">
    <source>
        <dbReference type="ARBA" id="ARBA00000056"/>
    </source>
</evidence>
<evidence type="ECO:0000313" key="11">
    <source>
        <dbReference type="Proteomes" id="UP000188946"/>
    </source>
</evidence>
<organism evidence="8 10">
    <name type="scientific">Streptococcus azizii</name>
    <dbReference type="NCBI Taxonomy" id="1579424"/>
    <lineage>
        <taxon>Bacteria</taxon>
        <taxon>Bacillati</taxon>
        <taxon>Bacillota</taxon>
        <taxon>Bacilli</taxon>
        <taxon>Lactobacillales</taxon>
        <taxon>Streptococcaceae</taxon>
        <taxon>Streptococcus</taxon>
    </lineage>
</organism>
<evidence type="ECO:0000256" key="7">
    <source>
        <dbReference type="HAMAP-Rule" id="MF_01235"/>
    </source>
</evidence>
<dbReference type="EMBL" id="MSPR01000001">
    <property type="protein sequence ID" value="ONK31076.1"/>
    <property type="molecule type" value="Genomic_DNA"/>
</dbReference>
<dbReference type="GO" id="GO:0047465">
    <property type="term" value="F:N-acylglucosamine-6-phosphate 2-epimerase activity"/>
    <property type="evidence" value="ECO:0007669"/>
    <property type="project" value="UniProtKB-EC"/>
</dbReference>
<comment type="catalytic activity">
    <reaction evidence="1 7">
        <text>an N-acyl-D-glucosamine 6-phosphate = an N-acyl-D-mannosamine 6-phosphate</text>
        <dbReference type="Rhea" id="RHEA:23932"/>
        <dbReference type="ChEBI" id="CHEBI:57599"/>
        <dbReference type="ChEBI" id="CHEBI:57666"/>
        <dbReference type="EC" id="5.1.3.9"/>
    </reaction>
</comment>
<comment type="function">
    <text evidence="2 7">Converts N-acetylmannosamine-6-phosphate (ManNAc-6-P) to N-acetylglucosamine-6-phosphate (GlcNAc-6-P).</text>
</comment>
<dbReference type="AlphaFoldDB" id="A0AB36JSW4"/>
<gene>
    <name evidence="7" type="primary">nanE</name>
    <name evidence="9" type="ORF">BVE84_00740</name>
    <name evidence="8" type="ORF">BVE86_02335</name>
</gene>
<dbReference type="GO" id="GO:0019262">
    <property type="term" value="P:N-acetylneuraminate catabolic process"/>
    <property type="evidence" value="ECO:0007669"/>
    <property type="project" value="UniProtKB-UniRule"/>
</dbReference>
<evidence type="ECO:0000313" key="9">
    <source>
        <dbReference type="EMBL" id="ONK31076.1"/>
    </source>
</evidence>
<evidence type="ECO:0000256" key="4">
    <source>
        <dbReference type="ARBA" id="ARBA00007439"/>
    </source>
</evidence>
<dbReference type="FunFam" id="3.20.20.70:FF:000035">
    <property type="entry name" value="Putative N-acetylmannosamine-6-phosphate 2-epimerase"/>
    <property type="match status" value="1"/>
</dbReference>
<dbReference type="InterPro" id="IPR011060">
    <property type="entry name" value="RibuloseP-bd_barrel"/>
</dbReference>
<dbReference type="Proteomes" id="UP000188600">
    <property type="component" value="Unassembled WGS sequence"/>
</dbReference>
<dbReference type="PANTHER" id="PTHR36204">
    <property type="entry name" value="N-ACETYLMANNOSAMINE-6-PHOSPHATE 2-EPIMERASE-RELATED"/>
    <property type="match status" value="1"/>
</dbReference>
<evidence type="ECO:0000256" key="2">
    <source>
        <dbReference type="ARBA" id="ARBA00002147"/>
    </source>
</evidence>
<dbReference type="HAMAP" id="MF_01235">
    <property type="entry name" value="ManNAc6P_epimer"/>
    <property type="match status" value="1"/>
</dbReference>
<protein>
    <recommendedName>
        <fullName evidence="7">Putative N-acetylmannosamine-6-phosphate 2-epimerase</fullName>
        <ecNumber evidence="7">5.1.3.9</ecNumber>
    </recommendedName>
    <alternativeName>
        <fullName evidence="7">ManNAc-6-P epimerase</fullName>
    </alternativeName>
</protein>
<evidence type="ECO:0000313" key="10">
    <source>
        <dbReference type="Proteomes" id="UP000188600"/>
    </source>
</evidence>
<comment type="caution">
    <text evidence="8">The sequence shown here is derived from an EMBL/GenBank/DDBJ whole genome shotgun (WGS) entry which is preliminary data.</text>
</comment>
<dbReference type="SUPFAM" id="SSF51366">
    <property type="entry name" value="Ribulose-phoshate binding barrel"/>
    <property type="match status" value="1"/>
</dbReference>
<comment type="similarity">
    <text evidence="4 7">Belongs to the NanE family.</text>
</comment>
<dbReference type="EMBL" id="MSPT01000003">
    <property type="protein sequence ID" value="ONK28934.1"/>
    <property type="molecule type" value="Genomic_DNA"/>
</dbReference>
<dbReference type="GO" id="GO:0006053">
    <property type="term" value="P:N-acetylmannosamine catabolic process"/>
    <property type="evidence" value="ECO:0007669"/>
    <property type="project" value="TreeGrafter"/>
</dbReference>
<dbReference type="EC" id="5.1.3.9" evidence="7"/>
<dbReference type="Gene3D" id="3.20.20.70">
    <property type="entry name" value="Aldolase class I"/>
    <property type="match status" value="1"/>
</dbReference>
<keyword evidence="5 7" id="KW-0413">Isomerase</keyword>
<dbReference type="CDD" id="cd04729">
    <property type="entry name" value="NanE"/>
    <property type="match status" value="1"/>
</dbReference>